<organism evidence="6 7">
    <name type="scientific">Candidatus Roizmanbacteria bacterium RIFOXYA1_FULL_41_12</name>
    <dbReference type="NCBI Taxonomy" id="1802082"/>
    <lineage>
        <taxon>Bacteria</taxon>
        <taxon>Candidatus Roizmaniibacteriota</taxon>
    </lineage>
</organism>
<evidence type="ECO:0000256" key="4">
    <source>
        <dbReference type="HAMAP-Rule" id="MF_01363"/>
    </source>
</evidence>
<gene>
    <name evidence="4" type="primary">rplU</name>
    <name evidence="6" type="ORF">A2209_00610</name>
</gene>
<keyword evidence="2 4" id="KW-0689">Ribosomal protein</keyword>
<dbReference type="GO" id="GO:0005737">
    <property type="term" value="C:cytoplasm"/>
    <property type="evidence" value="ECO:0007669"/>
    <property type="project" value="UniProtKB-ARBA"/>
</dbReference>
<evidence type="ECO:0000313" key="6">
    <source>
        <dbReference type="EMBL" id="OGK61981.1"/>
    </source>
</evidence>
<sequence length="104" mass="11894">MNKQAVIVTGGKQYLVEEKQILVVDRLNGKEKDEIKFEQVLLKTKGEDLELGAPFLDKAMVTAKILKQDQGEKIRVARFKAKSKYRKVTGHRTQLTQIEILKIV</sequence>
<evidence type="ECO:0000256" key="2">
    <source>
        <dbReference type="ARBA" id="ARBA00022980"/>
    </source>
</evidence>
<evidence type="ECO:0000256" key="1">
    <source>
        <dbReference type="ARBA" id="ARBA00008563"/>
    </source>
</evidence>
<dbReference type="GO" id="GO:0003735">
    <property type="term" value="F:structural constituent of ribosome"/>
    <property type="evidence" value="ECO:0007669"/>
    <property type="project" value="InterPro"/>
</dbReference>
<dbReference type="InterPro" id="IPR001787">
    <property type="entry name" value="Ribosomal_bL21"/>
</dbReference>
<protein>
    <recommendedName>
        <fullName evidence="4">Large ribosomal subunit protein bL21</fullName>
    </recommendedName>
</protein>
<accession>A0A1F7K2C2</accession>
<dbReference type="Proteomes" id="UP000178450">
    <property type="component" value="Unassembled WGS sequence"/>
</dbReference>
<dbReference type="Pfam" id="PF00829">
    <property type="entry name" value="Ribosomal_L21p"/>
    <property type="match status" value="1"/>
</dbReference>
<keyword evidence="4 5" id="KW-0694">RNA-binding</keyword>
<dbReference type="AlphaFoldDB" id="A0A1F7K2C2"/>
<dbReference type="HAMAP" id="MF_01363">
    <property type="entry name" value="Ribosomal_bL21"/>
    <property type="match status" value="1"/>
</dbReference>
<name>A0A1F7K2C2_9BACT</name>
<proteinExistence type="inferred from homology"/>
<dbReference type="EMBL" id="MGBG01000024">
    <property type="protein sequence ID" value="OGK61981.1"/>
    <property type="molecule type" value="Genomic_DNA"/>
</dbReference>
<reference evidence="6 7" key="1">
    <citation type="journal article" date="2016" name="Nat. Commun.">
        <title>Thousands of microbial genomes shed light on interconnected biogeochemical processes in an aquifer system.</title>
        <authorList>
            <person name="Anantharaman K."/>
            <person name="Brown C.T."/>
            <person name="Hug L.A."/>
            <person name="Sharon I."/>
            <person name="Castelle C.J."/>
            <person name="Probst A.J."/>
            <person name="Thomas B.C."/>
            <person name="Singh A."/>
            <person name="Wilkins M.J."/>
            <person name="Karaoz U."/>
            <person name="Brodie E.L."/>
            <person name="Williams K.H."/>
            <person name="Hubbard S.S."/>
            <person name="Banfield J.F."/>
        </authorList>
    </citation>
    <scope>NUCLEOTIDE SEQUENCE [LARGE SCALE GENOMIC DNA]</scope>
</reference>
<dbReference type="PANTHER" id="PTHR21349:SF0">
    <property type="entry name" value="LARGE RIBOSOMAL SUBUNIT PROTEIN BL21M"/>
    <property type="match status" value="1"/>
</dbReference>
<comment type="subunit">
    <text evidence="4">Part of the 50S ribosomal subunit. Contacts protein L20.</text>
</comment>
<dbReference type="SUPFAM" id="SSF141091">
    <property type="entry name" value="L21p-like"/>
    <property type="match status" value="1"/>
</dbReference>
<comment type="caution">
    <text evidence="6">The sequence shown here is derived from an EMBL/GenBank/DDBJ whole genome shotgun (WGS) entry which is preliminary data.</text>
</comment>
<dbReference type="InterPro" id="IPR036164">
    <property type="entry name" value="bL21-like_sf"/>
</dbReference>
<evidence type="ECO:0000313" key="7">
    <source>
        <dbReference type="Proteomes" id="UP000178450"/>
    </source>
</evidence>
<dbReference type="GO" id="GO:1990904">
    <property type="term" value="C:ribonucleoprotein complex"/>
    <property type="evidence" value="ECO:0007669"/>
    <property type="project" value="UniProtKB-KW"/>
</dbReference>
<dbReference type="GO" id="GO:0019843">
    <property type="term" value="F:rRNA binding"/>
    <property type="evidence" value="ECO:0007669"/>
    <property type="project" value="UniProtKB-UniRule"/>
</dbReference>
<dbReference type="PANTHER" id="PTHR21349">
    <property type="entry name" value="50S RIBOSOMAL PROTEIN L21"/>
    <property type="match status" value="1"/>
</dbReference>
<dbReference type="GO" id="GO:0006412">
    <property type="term" value="P:translation"/>
    <property type="evidence" value="ECO:0007669"/>
    <property type="project" value="UniProtKB-UniRule"/>
</dbReference>
<comment type="function">
    <text evidence="4 5">This protein binds to 23S rRNA in the presence of protein L20.</text>
</comment>
<comment type="similarity">
    <text evidence="1 4 5">Belongs to the bacterial ribosomal protein bL21 family.</text>
</comment>
<dbReference type="InterPro" id="IPR028909">
    <property type="entry name" value="bL21-like"/>
</dbReference>
<dbReference type="NCBIfam" id="TIGR00061">
    <property type="entry name" value="L21"/>
    <property type="match status" value="1"/>
</dbReference>
<evidence type="ECO:0000256" key="5">
    <source>
        <dbReference type="RuleBase" id="RU000562"/>
    </source>
</evidence>
<keyword evidence="4 5" id="KW-0699">rRNA-binding</keyword>
<keyword evidence="3 4" id="KW-0687">Ribonucleoprotein</keyword>
<evidence type="ECO:0000256" key="3">
    <source>
        <dbReference type="ARBA" id="ARBA00023274"/>
    </source>
</evidence>
<dbReference type="GO" id="GO:0005840">
    <property type="term" value="C:ribosome"/>
    <property type="evidence" value="ECO:0007669"/>
    <property type="project" value="UniProtKB-KW"/>
</dbReference>